<comment type="caution">
    <text evidence="3">The sequence shown here is derived from an EMBL/GenBank/DDBJ whole genome shotgun (WGS) entry which is preliminary data.</text>
</comment>
<reference evidence="3 4" key="1">
    <citation type="journal article" date="2018" name="BMC Genomics">
        <title>Genomic comparison of Trypanosoma conorhini and Trypanosoma rangeli to Trypanosoma cruzi strains of high and low virulence.</title>
        <authorList>
            <person name="Bradwell K.R."/>
            <person name="Koparde V.N."/>
            <person name="Matveyev A.V."/>
            <person name="Serrano M.G."/>
            <person name="Alves J.M."/>
            <person name="Parikh H."/>
            <person name="Huang B."/>
            <person name="Lee V."/>
            <person name="Espinosa-Alvarez O."/>
            <person name="Ortiz P.A."/>
            <person name="Costa-Martins A.G."/>
            <person name="Teixeira M.M."/>
            <person name="Buck G.A."/>
        </authorList>
    </citation>
    <scope>NUCLEOTIDE SEQUENCE [LARGE SCALE GENOMIC DNA]</scope>
    <source>
        <strain evidence="3 4">025E</strain>
    </source>
</reference>
<feature type="domain" description="C3H1-type" evidence="2">
    <location>
        <begin position="119"/>
        <end position="140"/>
    </location>
</feature>
<evidence type="ECO:0000256" key="1">
    <source>
        <dbReference type="PROSITE-ProRule" id="PRU00723"/>
    </source>
</evidence>
<gene>
    <name evidence="3" type="ORF">Tco025E_07316</name>
</gene>
<protein>
    <recommendedName>
        <fullName evidence="2">C3H1-type domain-containing protein</fullName>
    </recommendedName>
</protein>
<dbReference type="GO" id="GO:0008270">
    <property type="term" value="F:zinc ion binding"/>
    <property type="evidence" value="ECO:0007669"/>
    <property type="project" value="UniProtKB-KW"/>
</dbReference>
<organism evidence="3 4">
    <name type="scientific">Trypanosoma conorhini</name>
    <dbReference type="NCBI Taxonomy" id="83891"/>
    <lineage>
        <taxon>Eukaryota</taxon>
        <taxon>Discoba</taxon>
        <taxon>Euglenozoa</taxon>
        <taxon>Kinetoplastea</taxon>
        <taxon>Metakinetoplastina</taxon>
        <taxon>Trypanosomatida</taxon>
        <taxon>Trypanosomatidae</taxon>
        <taxon>Trypanosoma</taxon>
    </lineage>
</organism>
<keyword evidence="1" id="KW-0479">Metal-binding</keyword>
<keyword evidence="4" id="KW-1185">Reference proteome</keyword>
<proteinExistence type="predicted"/>
<name>A0A422NQE3_9TRYP</name>
<keyword evidence="1" id="KW-0862">Zinc</keyword>
<sequence>MAQPNLSMRKAPEMPPMSPMQSMFIPQLQQTPQPQTSTCPLVYMVTTVAVPQPYPQPTLPEHQNQQLPLYPRHLFPMEGPGIATPPSMHVNTLNPSGLVNNSDAMMARGSGNKVNVNVVCRHFINRCCNRRKCRFLHTLNESPVTNI</sequence>
<evidence type="ECO:0000313" key="4">
    <source>
        <dbReference type="Proteomes" id="UP000284403"/>
    </source>
</evidence>
<accession>A0A422NQE3</accession>
<dbReference type="Proteomes" id="UP000284403">
    <property type="component" value="Unassembled WGS sequence"/>
</dbReference>
<keyword evidence="1" id="KW-0863">Zinc-finger</keyword>
<feature type="zinc finger region" description="C3H1-type" evidence="1">
    <location>
        <begin position="119"/>
        <end position="140"/>
    </location>
</feature>
<evidence type="ECO:0000313" key="3">
    <source>
        <dbReference type="EMBL" id="RNF07702.1"/>
    </source>
</evidence>
<dbReference type="EMBL" id="MKKU01000558">
    <property type="protein sequence ID" value="RNF07702.1"/>
    <property type="molecule type" value="Genomic_DNA"/>
</dbReference>
<dbReference type="OrthoDB" id="250836at2759"/>
<evidence type="ECO:0000259" key="2">
    <source>
        <dbReference type="PROSITE" id="PS50103"/>
    </source>
</evidence>
<dbReference type="AlphaFoldDB" id="A0A422NQE3"/>
<dbReference type="InterPro" id="IPR000571">
    <property type="entry name" value="Znf_CCCH"/>
</dbReference>
<dbReference type="RefSeq" id="XP_029225704.1">
    <property type="nucleotide sequence ID" value="XM_029374182.1"/>
</dbReference>
<dbReference type="PROSITE" id="PS50103">
    <property type="entry name" value="ZF_C3H1"/>
    <property type="match status" value="1"/>
</dbReference>
<dbReference type="GeneID" id="40320927"/>